<evidence type="ECO:0000313" key="2">
    <source>
        <dbReference type="EMBL" id="MBM3276020.1"/>
    </source>
</evidence>
<protein>
    <submittedName>
        <fullName evidence="2">Uncharacterized protein</fullName>
    </submittedName>
</protein>
<organism evidence="2 3">
    <name type="scientific">Candidatus Tanganyikabacteria bacterium</name>
    <dbReference type="NCBI Taxonomy" id="2961651"/>
    <lineage>
        <taxon>Bacteria</taxon>
        <taxon>Bacillati</taxon>
        <taxon>Candidatus Sericytochromatia</taxon>
        <taxon>Candidatus Tanganyikabacteria</taxon>
    </lineage>
</organism>
<accession>A0A938BPA5</accession>
<comment type="caution">
    <text evidence="2">The sequence shown here is derived from an EMBL/GenBank/DDBJ whole genome shotgun (WGS) entry which is preliminary data.</text>
</comment>
<evidence type="ECO:0000256" key="1">
    <source>
        <dbReference type="SAM" id="MobiDB-lite"/>
    </source>
</evidence>
<dbReference type="Proteomes" id="UP000703893">
    <property type="component" value="Unassembled WGS sequence"/>
</dbReference>
<dbReference type="AlphaFoldDB" id="A0A938BPA5"/>
<name>A0A938BPA5_9BACT</name>
<evidence type="ECO:0000313" key="3">
    <source>
        <dbReference type="Proteomes" id="UP000703893"/>
    </source>
</evidence>
<feature type="region of interest" description="Disordered" evidence="1">
    <location>
        <begin position="62"/>
        <end position="85"/>
    </location>
</feature>
<dbReference type="EMBL" id="VGJX01000824">
    <property type="protein sequence ID" value="MBM3276020.1"/>
    <property type="molecule type" value="Genomic_DNA"/>
</dbReference>
<proteinExistence type="predicted"/>
<gene>
    <name evidence="2" type="ORF">FJZ00_12775</name>
</gene>
<sequence length="85" mass="9276">MAALNSRGGQEWREKALAASRGEWDPFRAPAWAWADSVLSGVSGVNRHGALRGQLTFSRGLRQGRDVEPPSFRSAMPPAINFTIP</sequence>
<reference evidence="2 3" key="1">
    <citation type="submission" date="2019-03" db="EMBL/GenBank/DDBJ databases">
        <title>Lake Tanganyika Metagenome-Assembled Genomes (MAGs).</title>
        <authorList>
            <person name="Tran P."/>
        </authorList>
    </citation>
    <scope>NUCLEOTIDE SEQUENCE [LARGE SCALE GENOMIC DNA]</scope>
    <source>
        <strain evidence="2">K_DeepCast_65m_m2_236</strain>
    </source>
</reference>